<dbReference type="KEGG" id="emi:Emin_1493"/>
<evidence type="ECO:0000256" key="7">
    <source>
        <dbReference type="ARBA" id="ARBA00023136"/>
    </source>
</evidence>
<feature type="transmembrane region" description="Helical" evidence="8">
    <location>
        <begin position="26"/>
        <end position="46"/>
    </location>
</feature>
<dbReference type="NCBIfam" id="TIGR00964">
    <property type="entry name" value="secE_bact"/>
    <property type="match status" value="1"/>
</dbReference>
<keyword evidence="8" id="KW-1003">Cell membrane</keyword>
<dbReference type="HOGENOM" id="CLU_113663_8_0_0"/>
<dbReference type="OrthoDB" id="9799073at2"/>
<evidence type="ECO:0000313" key="9">
    <source>
        <dbReference type="EMBL" id="ACC99041.1"/>
    </source>
</evidence>
<gene>
    <name evidence="8" type="primary">secE</name>
    <name evidence="9" type="ordered locus">Emin_1493</name>
</gene>
<keyword evidence="2 8" id="KW-0813">Transport</keyword>
<comment type="subunit">
    <text evidence="8">Component of the Sec protein translocase complex. Heterotrimer consisting of SecY, SecE and SecG subunits. The heterotrimers can form oligomers, although 1 heterotrimer is thought to be able to translocate proteins. Interacts with the ribosome. Interacts with SecDF, and other proteins may be involved. Interacts with SecA.</text>
</comment>
<evidence type="ECO:0000256" key="4">
    <source>
        <dbReference type="ARBA" id="ARBA00022927"/>
    </source>
</evidence>
<evidence type="ECO:0000256" key="6">
    <source>
        <dbReference type="ARBA" id="ARBA00023010"/>
    </source>
</evidence>
<dbReference type="Gene3D" id="1.20.5.1030">
    <property type="entry name" value="Preprotein translocase secy subunit"/>
    <property type="match status" value="1"/>
</dbReference>
<keyword evidence="5 8" id="KW-1133">Transmembrane helix</keyword>
<dbReference type="GO" id="GO:0006605">
    <property type="term" value="P:protein targeting"/>
    <property type="evidence" value="ECO:0007669"/>
    <property type="project" value="UniProtKB-UniRule"/>
</dbReference>
<evidence type="ECO:0000256" key="2">
    <source>
        <dbReference type="ARBA" id="ARBA00022448"/>
    </source>
</evidence>
<protein>
    <recommendedName>
        <fullName evidence="8">Protein translocase subunit SecE</fullName>
    </recommendedName>
</protein>
<dbReference type="GO" id="GO:0043952">
    <property type="term" value="P:protein transport by the Sec complex"/>
    <property type="evidence" value="ECO:0007669"/>
    <property type="project" value="UniProtKB-UniRule"/>
</dbReference>
<dbReference type="Proteomes" id="UP000001029">
    <property type="component" value="Chromosome"/>
</dbReference>
<dbReference type="GO" id="GO:0065002">
    <property type="term" value="P:intracellular protein transmembrane transport"/>
    <property type="evidence" value="ECO:0007669"/>
    <property type="project" value="UniProtKB-UniRule"/>
</dbReference>
<dbReference type="InterPro" id="IPR038379">
    <property type="entry name" value="SecE_sf"/>
</dbReference>
<comment type="subcellular location">
    <subcellularLocation>
        <location evidence="8">Cell inner membrane</location>
        <topology evidence="8">Single-pass membrane protein</topology>
    </subcellularLocation>
    <subcellularLocation>
        <location evidence="1">Membrane</location>
    </subcellularLocation>
</comment>
<accession>B2KEU5</accession>
<sequence>MNKIIKFSHEAYAELKKSKWLSRQEVVQSTILVGIVVFLAAIYVFAIDWGLAKAIGALVNRGA</sequence>
<evidence type="ECO:0000313" key="10">
    <source>
        <dbReference type="Proteomes" id="UP000001029"/>
    </source>
</evidence>
<evidence type="ECO:0000256" key="1">
    <source>
        <dbReference type="ARBA" id="ARBA00004370"/>
    </source>
</evidence>
<organism evidence="9 10">
    <name type="scientific">Elusimicrobium minutum (strain Pei191)</name>
    <dbReference type="NCBI Taxonomy" id="445932"/>
    <lineage>
        <taxon>Bacteria</taxon>
        <taxon>Pseudomonadati</taxon>
        <taxon>Elusimicrobiota</taxon>
        <taxon>Elusimicrobia</taxon>
        <taxon>Elusimicrobiales</taxon>
        <taxon>Elusimicrobiaceae</taxon>
        <taxon>Elusimicrobium</taxon>
    </lineage>
</organism>
<evidence type="ECO:0000256" key="5">
    <source>
        <dbReference type="ARBA" id="ARBA00022989"/>
    </source>
</evidence>
<dbReference type="STRING" id="445932.Emin_1493"/>
<proteinExistence type="inferred from homology"/>
<keyword evidence="7 8" id="KW-0472">Membrane</keyword>
<keyword evidence="3 8" id="KW-0812">Transmembrane</keyword>
<evidence type="ECO:0000256" key="3">
    <source>
        <dbReference type="ARBA" id="ARBA00022692"/>
    </source>
</evidence>
<comment type="similarity">
    <text evidence="8">Belongs to the SecE/SEC61-gamma family.</text>
</comment>
<keyword evidence="6 8" id="KW-0811">Translocation</keyword>
<comment type="function">
    <text evidence="8">Essential subunit of the Sec protein translocation channel SecYEG. Clamps together the 2 halves of SecY. May contact the channel plug during translocation.</text>
</comment>
<dbReference type="InterPro" id="IPR001901">
    <property type="entry name" value="Translocase_SecE/Sec61-g"/>
</dbReference>
<dbReference type="InterPro" id="IPR005807">
    <property type="entry name" value="SecE_bac"/>
</dbReference>
<dbReference type="RefSeq" id="WP_012415656.1">
    <property type="nucleotide sequence ID" value="NC_010644.1"/>
</dbReference>
<dbReference type="GO" id="GO:0008320">
    <property type="term" value="F:protein transmembrane transporter activity"/>
    <property type="evidence" value="ECO:0007669"/>
    <property type="project" value="UniProtKB-UniRule"/>
</dbReference>
<keyword evidence="4 8" id="KW-0653">Protein transport</keyword>
<dbReference type="Pfam" id="PF00584">
    <property type="entry name" value="SecE"/>
    <property type="match status" value="1"/>
</dbReference>
<dbReference type="EMBL" id="CP001055">
    <property type="protein sequence ID" value="ACC99041.1"/>
    <property type="molecule type" value="Genomic_DNA"/>
</dbReference>
<name>B2KEU5_ELUMP</name>
<evidence type="ECO:0000256" key="8">
    <source>
        <dbReference type="HAMAP-Rule" id="MF_00422"/>
    </source>
</evidence>
<dbReference type="AlphaFoldDB" id="B2KEU5"/>
<dbReference type="HAMAP" id="MF_00422">
    <property type="entry name" value="SecE"/>
    <property type="match status" value="1"/>
</dbReference>
<dbReference type="GO" id="GO:0009306">
    <property type="term" value="P:protein secretion"/>
    <property type="evidence" value="ECO:0007669"/>
    <property type="project" value="UniProtKB-UniRule"/>
</dbReference>
<dbReference type="GO" id="GO:0005886">
    <property type="term" value="C:plasma membrane"/>
    <property type="evidence" value="ECO:0007669"/>
    <property type="project" value="UniProtKB-SubCell"/>
</dbReference>
<keyword evidence="10" id="KW-1185">Reference proteome</keyword>
<reference evidence="9 10" key="1">
    <citation type="journal article" date="2009" name="Appl. Environ. Microbiol.">
        <title>Genomic analysis of 'Elusimicrobium minutum,' the first cultivated representative of the phylum 'Elusimicrobia' (formerly termite group 1).</title>
        <authorList>
            <person name="Herlemann D.P.R."/>
            <person name="Geissinger O."/>
            <person name="Ikeda-Ohtsubo W."/>
            <person name="Kunin V."/>
            <person name="Sun H."/>
            <person name="Lapidus A."/>
            <person name="Hugenholtz P."/>
            <person name="Brune A."/>
        </authorList>
    </citation>
    <scope>NUCLEOTIDE SEQUENCE [LARGE SCALE GENOMIC DNA]</scope>
    <source>
        <strain evidence="9 10">Pei191</strain>
    </source>
</reference>
<keyword evidence="8" id="KW-0997">Cell inner membrane</keyword>